<organism evidence="1 2">
    <name type="scientific">Vaccinium darrowii</name>
    <dbReference type="NCBI Taxonomy" id="229202"/>
    <lineage>
        <taxon>Eukaryota</taxon>
        <taxon>Viridiplantae</taxon>
        <taxon>Streptophyta</taxon>
        <taxon>Embryophyta</taxon>
        <taxon>Tracheophyta</taxon>
        <taxon>Spermatophyta</taxon>
        <taxon>Magnoliopsida</taxon>
        <taxon>eudicotyledons</taxon>
        <taxon>Gunneridae</taxon>
        <taxon>Pentapetalae</taxon>
        <taxon>asterids</taxon>
        <taxon>Ericales</taxon>
        <taxon>Ericaceae</taxon>
        <taxon>Vaccinioideae</taxon>
        <taxon>Vaccinieae</taxon>
        <taxon>Vaccinium</taxon>
    </lineage>
</organism>
<proteinExistence type="predicted"/>
<name>A0ACB7Y0E8_9ERIC</name>
<keyword evidence="2" id="KW-1185">Reference proteome</keyword>
<sequence length="470" mass="52544">MNSKVENLPPHVLLFPFPAHSHVHSLLKLAELLCHRGLRVTFLVADQTHSRLVNDTAVRSHFDRYSGRFRFQNLHDGLLPKDRTVPEFPSSFLEAAKPRFEDVLVAGKSSITCIIVDVMMLSFAVDVAGQVGVPIMCHPNSCPSDLWAVRCVPKLIEAGEIPFQGGDLDVLVENIPGFEGLIRRRDLSSFLRAGDLSDKNFQYIANGACQAHRVRMILNTFEELEGPALAQIRSRCPGIYAVGPFHEHLKTKLAPTIPSNNLKKEDMSCIAWLDEQPLRSVIYVSFGSIAVMSNDQLLELWHGLKNSGKSFLWVLPNVADKEWKNQLPPEFLIEDASGKGNIVAWAPQEEVLAHKAVGGFLTHSGWNSTLESMVAGVPMICWPFFGDQLFISRLVAEVWKLGLDMKDTCDRVVIENVVKEVMETRREEFMQAVDQMAQLAKNAVCKGGSSYSNLDRLIEDIRSLDNDSKE</sequence>
<dbReference type="EMBL" id="CM037155">
    <property type="protein sequence ID" value="KAH7846742.1"/>
    <property type="molecule type" value="Genomic_DNA"/>
</dbReference>
<reference evidence="1 2" key="1">
    <citation type="journal article" date="2021" name="Hortic Res">
        <title>High-quality reference genome and annotation aids understanding of berry development for evergreen blueberry (Vaccinium darrowii).</title>
        <authorList>
            <person name="Yu J."/>
            <person name="Hulse-Kemp A.M."/>
            <person name="Babiker E."/>
            <person name="Staton M."/>
        </authorList>
    </citation>
    <scope>NUCLEOTIDE SEQUENCE [LARGE SCALE GENOMIC DNA]</scope>
    <source>
        <strain evidence="2">cv. NJ 8807/NJ 8810</strain>
        <tissue evidence="1">Young leaf</tissue>
    </source>
</reference>
<dbReference type="Proteomes" id="UP000828048">
    <property type="component" value="Chromosome 5"/>
</dbReference>
<comment type="caution">
    <text evidence="1">The sequence shown here is derived from an EMBL/GenBank/DDBJ whole genome shotgun (WGS) entry which is preliminary data.</text>
</comment>
<evidence type="ECO:0000313" key="1">
    <source>
        <dbReference type="EMBL" id="KAH7846742.1"/>
    </source>
</evidence>
<protein>
    <submittedName>
        <fullName evidence="1">Uncharacterized protein</fullName>
    </submittedName>
</protein>
<accession>A0ACB7Y0E8</accession>
<evidence type="ECO:0000313" key="2">
    <source>
        <dbReference type="Proteomes" id="UP000828048"/>
    </source>
</evidence>
<gene>
    <name evidence="1" type="ORF">Vadar_017623</name>
</gene>